<comment type="pathway">
    <text evidence="2">Carbohydrate metabolism.</text>
</comment>
<dbReference type="Proteomes" id="UP000245396">
    <property type="component" value="Unassembled WGS sequence"/>
</dbReference>
<evidence type="ECO:0000313" key="6">
    <source>
        <dbReference type="EMBL" id="PWJ86458.1"/>
    </source>
</evidence>
<keyword evidence="5" id="KW-0312">Gluconeogenesis</keyword>
<organism evidence="6 7">
    <name type="scientific">Pseudaminobacter salicylatoxidans</name>
    <dbReference type="NCBI Taxonomy" id="93369"/>
    <lineage>
        <taxon>Bacteria</taxon>
        <taxon>Pseudomonadati</taxon>
        <taxon>Pseudomonadota</taxon>
        <taxon>Alphaproteobacteria</taxon>
        <taxon>Hyphomicrobiales</taxon>
        <taxon>Phyllobacteriaceae</taxon>
        <taxon>Pseudaminobacter</taxon>
    </lineage>
</organism>
<comment type="catalytic activity">
    <reaction evidence="1">
        <text>L-erythrulose 1-phosphate = D-erythrulose 4-phosphate</text>
        <dbReference type="Rhea" id="RHEA:49588"/>
        <dbReference type="ChEBI" id="CHEBI:58002"/>
        <dbReference type="ChEBI" id="CHEBI:90796"/>
        <dbReference type="EC" id="5.3.1.33"/>
    </reaction>
</comment>
<keyword evidence="5" id="KW-0324">Glycolysis</keyword>
<dbReference type="InterPro" id="IPR013785">
    <property type="entry name" value="Aldolase_TIM"/>
</dbReference>
<comment type="subcellular location">
    <subcellularLocation>
        <location evidence="5">Cytoplasm</location>
    </subcellularLocation>
</comment>
<dbReference type="CDD" id="cd00311">
    <property type="entry name" value="TIM"/>
    <property type="match status" value="1"/>
</dbReference>
<dbReference type="UniPathway" id="UPA00109">
    <property type="reaction ID" value="UER00189"/>
</dbReference>
<dbReference type="GO" id="GO:0006096">
    <property type="term" value="P:glycolytic process"/>
    <property type="evidence" value="ECO:0007669"/>
    <property type="project" value="UniProtKB-UniPathway"/>
</dbReference>
<dbReference type="EMBL" id="QGGG01000001">
    <property type="protein sequence ID" value="PWJ86458.1"/>
    <property type="molecule type" value="Genomic_DNA"/>
</dbReference>
<dbReference type="GO" id="GO:0004807">
    <property type="term" value="F:triose-phosphate isomerase activity"/>
    <property type="evidence" value="ECO:0007669"/>
    <property type="project" value="UniProtKB-EC"/>
</dbReference>
<name>A0A316CAD3_PSESE</name>
<keyword evidence="4 5" id="KW-0413">Isomerase</keyword>
<dbReference type="PANTHER" id="PTHR21139">
    <property type="entry name" value="TRIOSEPHOSPHATE ISOMERASE"/>
    <property type="match status" value="1"/>
</dbReference>
<sequence length="251" mass="26721">MNNLAADAARYASAMQAALSDVDLSVLDIFVLPPFTALPAAAAAFGDMPVAIGGQNMHWAESGAWTGEISAAMLKDAGCTYVELAHAERLKHFGETYECVRLKVMAALRAGLSPIICLGESSEDKDLDRADEALSLQLVTVLSGLAPTHLQHIVLAYEPRWAIGVTEAASPSYVAARHRHLRAVLAERFGRDAAETVRIIYGGSVNRDNAMVLAALPEVDGLFVGRQAWTGEGFAEIVRIVAAHSPKGDKA</sequence>
<evidence type="ECO:0000256" key="2">
    <source>
        <dbReference type="ARBA" id="ARBA00005007"/>
    </source>
</evidence>
<evidence type="ECO:0000313" key="7">
    <source>
        <dbReference type="Proteomes" id="UP000245396"/>
    </source>
</evidence>
<dbReference type="GO" id="GO:0006094">
    <property type="term" value="P:gluconeogenesis"/>
    <property type="evidence" value="ECO:0007669"/>
    <property type="project" value="UniProtKB-UniPathway"/>
</dbReference>
<dbReference type="GO" id="GO:0046166">
    <property type="term" value="P:glyceraldehyde-3-phosphate biosynthetic process"/>
    <property type="evidence" value="ECO:0007669"/>
    <property type="project" value="TreeGrafter"/>
</dbReference>
<comment type="similarity">
    <text evidence="3 5">Belongs to the triosephosphate isomerase family.</text>
</comment>
<dbReference type="SUPFAM" id="SSF51351">
    <property type="entry name" value="Triosephosphate isomerase (TIM)"/>
    <property type="match status" value="1"/>
</dbReference>
<comment type="catalytic activity">
    <reaction evidence="5">
        <text>D-glyceraldehyde 3-phosphate = dihydroxyacetone phosphate</text>
        <dbReference type="Rhea" id="RHEA:18585"/>
        <dbReference type="ChEBI" id="CHEBI:57642"/>
        <dbReference type="ChEBI" id="CHEBI:59776"/>
        <dbReference type="EC" id="5.3.1.1"/>
    </reaction>
</comment>
<evidence type="ECO:0000256" key="1">
    <source>
        <dbReference type="ARBA" id="ARBA00000148"/>
    </source>
</evidence>
<gene>
    <name evidence="6" type="ORF">C7441_101338</name>
</gene>
<comment type="subunit">
    <text evidence="5">Homodimer.</text>
</comment>
<comment type="pathway">
    <text evidence="5">Carbohydrate degradation; glycolysis; D-glyceraldehyde 3-phosphate from glycerone phosphate: step 1/1.</text>
</comment>
<dbReference type="UniPathway" id="UPA00138"/>
<reference evidence="6 7" key="1">
    <citation type="submission" date="2018-05" db="EMBL/GenBank/DDBJ databases">
        <title>Genomic Encyclopedia of Type Strains, Phase IV (KMG-IV): sequencing the most valuable type-strain genomes for metagenomic binning, comparative biology and taxonomic classification.</title>
        <authorList>
            <person name="Goeker M."/>
        </authorList>
    </citation>
    <scope>NUCLEOTIDE SEQUENCE [LARGE SCALE GENOMIC DNA]</scope>
    <source>
        <strain evidence="6 7">DSM 6986</strain>
    </source>
</reference>
<dbReference type="GO" id="GO:0005829">
    <property type="term" value="C:cytosol"/>
    <property type="evidence" value="ECO:0007669"/>
    <property type="project" value="TreeGrafter"/>
</dbReference>
<dbReference type="AlphaFoldDB" id="A0A316CAD3"/>
<dbReference type="EC" id="5.3.1.1" evidence="5"/>
<dbReference type="InterPro" id="IPR035990">
    <property type="entry name" value="TIM_sf"/>
</dbReference>
<proteinExistence type="inferred from homology"/>
<evidence type="ECO:0000256" key="5">
    <source>
        <dbReference type="RuleBase" id="RU363013"/>
    </source>
</evidence>
<protein>
    <recommendedName>
        <fullName evidence="5">Triosephosphate isomerase</fullName>
        <ecNumber evidence="5">5.3.1.1</ecNumber>
    </recommendedName>
</protein>
<dbReference type="STRING" id="1192868.GCA_000304395_02934"/>
<keyword evidence="7" id="KW-1185">Reference proteome</keyword>
<comment type="pathway">
    <text evidence="5">Carbohydrate biosynthesis; gluconeogenesis.</text>
</comment>
<dbReference type="GO" id="GO:0019563">
    <property type="term" value="P:glycerol catabolic process"/>
    <property type="evidence" value="ECO:0007669"/>
    <property type="project" value="TreeGrafter"/>
</dbReference>
<dbReference type="PANTHER" id="PTHR21139:SF42">
    <property type="entry name" value="TRIOSEPHOSPHATE ISOMERASE"/>
    <property type="match status" value="1"/>
</dbReference>
<evidence type="ECO:0000256" key="4">
    <source>
        <dbReference type="ARBA" id="ARBA00023235"/>
    </source>
</evidence>
<evidence type="ECO:0000256" key="3">
    <source>
        <dbReference type="ARBA" id="ARBA00007422"/>
    </source>
</evidence>
<dbReference type="PROSITE" id="PS51440">
    <property type="entry name" value="TIM_2"/>
    <property type="match status" value="1"/>
</dbReference>
<dbReference type="Gene3D" id="3.20.20.70">
    <property type="entry name" value="Aldolase class I"/>
    <property type="match status" value="1"/>
</dbReference>
<comment type="caution">
    <text evidence="6">The sequence shown here is derived from an EMBL/GenBank/DDBJ whole genome shotgun (WGS) entry which is preliminary data.</text>
</comment>
<keyword evidence="5" id="KW-0963">Cytoplasm</keyword>
<dbReference type="InterPro" id="IPR000652">
    <property type="entry name" value="Triosephosphate_isomerase"/>
</dbReference>
<dbReference type="Pfam" id="PF00121">
    <property type="entry name" value="TIM"/>
    <property type="match status" value="1"/>
</dbReference>
<accession>A0A316CAD3</accession>